<evidence type="ECO:0000259" key="2">
    <source>
        <dbReference type="Pfam" id="PF13477"/>
    </source>
</evidence>
<organism evidence="3 4">
    <name type="scientific">Fictibacillus macauensis ZFHKF-1</name>
    <dbReference type="NCBI Taxonomy" id="1196324"/>
    <lineage>
        <taxon>Bacteria</taxon>
        <taxon>Bacillati</taxon>
        <taxon>Bacillota</taxon>
        <taxon>Bacilli</taxon>
        <taxon>Bacillales</taxon>
        <taxon>Fictibacillaceae</taxon>
        <taxon>Fictibacillus</taxon>
    </lineage>
</organism>
<dbReference type="InterPro" id="IPR001296">
    <property type="entry name" value="Glyco_trans_1"/>
</dbReference>
<dbReference type="Gene3D" id="3.40.50.2000">
    <property type="entry name" value="Glycogen Phosphorylase B"/>
    <property type="match status" value="2"/>
</dbReference>
<protein>
    <submittedName>
        <fullName evidence="3">Glycosyltransferase</fullName>
    </submittedName>
</protein>
<dbReference type="PATRIC" id="fig|1196324.3.peg.3690"/>
<dbReference type="EMBL" id="AKKV01000042">
    <property type="protein sequence ID" value="EIT83971.1"/>
    <property type="molecule type" value="Genomic_DNA"/>
</dbReference>
<dbReference type="InterPro" id="IPR028098">
    <property type="entry name" value="Glyco_trans_4-like_N"/>
</dbReference>
<dbReference type="PANTHER" id="PTHR12526:SF630">
    <property type="entry name" value="GLYCOSYLTRANSFERASE"/>
    <property type="match status" value="1"/>
</dbReference>
<proteinExistence type="predicted"/>
<dbReference type="Proteomes" id="UP000004080">
    <property type="component" value="Unassembled WGS sequence"/>
</dbReference>
<dbReference type="PANTHER" id="PTHR12526">
    <property type="entry name" value="GLYCOSYLTRANSFERASE"/>
    <property type="match status" value="1"/>
</dbReference>
<dbReference type="Pfam" id="PF00534">
    <property type="entry name" value="Glycos_transf_1"/>
    <property type="match status" value="1"/>
</dbReference>
<dbReference type="AlphaFoldDB" id="I8IWY3"/>
<name>I8IWY3_9BACL</name>
<dbReference type="STRING" id="1196324.A374_18089"/>
<dbReference type="OrthoDB" id="9806653at2"/>
<dbReference type="RefSeq" id="WP_007203687.1">
    <property type="nucleotide sequence ID" value="NZ_AKKV01000042.1"/>
</dbReference>
<feature type="domain" description="Glycosyl transferase family 1" evidence="1">
    <location>
        <begin position="188"/>
        <end position="339"/>
    </location>
</feature>
<dbReference type="SUPFAM" id="SSF53756">
    <property type="entry name" value="UDP-Glycosyltransferase/glycogen phosphorylase"/>
    <property type="match status" value="1"/>
</dbReference>
<accession>I8IWY3</accession>
<gene>
    <name evidence="3" type="ORF">A374_18089</name>
</gene>
<evidence type="ECO:0000259" key="1">
    <source>
        <dbReference type="Pfam" id="PF00534"/>
    </source>
</evidence>
<dbReference type="Pfam" id="PF13477">
    <property type="entry name" value="Glyco_trans_4_2"/>
    <property type="match status" value="1"/>
</dbReference>
<keyword evidence="3" id="KW-0808">Transferase</keyword>
<evidence type="ECO:0000313" key="4">
    <source>
        <dbReference type="Proteomes" id="UP000004080"/>
    </source>
</evidence>
<comment type="caution">
    <text evidence="3">The sequence shown here is derived from an EMBL/GenBank/DDBJ whole genome shotgun (WGS) entry which is preliminary data.</text>
</comment>
<evidence type="ECO:0000313" key="3">
    <source>
        <dbReference type="EMBL" id="EIT83971.1"/>
    </source>
</evidence>
<reference evidence="3 4" key="1">
    <citation type="journal article" date="2012" name="J. Bacteriol.">
        <title>Genome of Bacillus macauensis ZFHKF-1, a Long-Chain-Forming Bacterium.</title>
        <authorList>
            <person name="Cai L."/>
            <person name="Zhang T."/>
        </authorList>
    </citation>
    <scope>NUCLEOTIDE SEQUENCE [LARGE SCALE GENOMIC DNA]</scope>
    <source>
        <strain evidence="3 4">ZFHKF-1</strain>
    </source>
</reference>
<sequence length="362" mass="41600">MAKILILTNNDVGLYNFRRELVENLTNNHEVIISMPDGKFTDFFAGIGCKVINTHLNNRGTNPLEDFKLYKEYRKIIKYYSPEVVLTYTIKPNIFGGFASRFNNVPYIANITGLGSAVENKGPLKILTTNLYKFALKKAKKVFFQNESNLEFFLSNKIVNGNTSLLPGSGVNLKYYTPQIYPESETVNFLFVARIMKEKGIEQLLEAAKVIRVKYPQTRFHVVGPCDEDYSNILKELEQKSIIIYHGFQYDLREFYRNSHCIIHPTYYPEGMSNVLLESAASGRPIITTNRPGCKEIVDDTVNGYLIKEKISADLIEKIELFLKLDLNNRKHMGLKGREKVQKFFDRDIIVNSYLKEVADIE</sequence>
<feature type="domain" description="Glycosyltransferase subfamily 4-like N-terminal" evidence="2">
    <location>
        <begin position="3"/>
        <end position="146"/>
    </location>
</feature>
<dbReference type="CDD" id="cd03808">
    <property type="entry name" value="GT4_CapM-like"/>
    <property type="match status" value="1"/>
</dbReference>
<keyword evidence="4" id="KW-1185">Reference proteome</keyword>
<dbReference type="GO" id="GO:0016757">
    <property type="term" value="F:glycosyltransferase activity"/>
    <property type="evidence" value="ECO:0007669"/>
    <property type="project" value="InterPro"/>
</dbReference>
<dbReference type="eggNOG" id="COG0438">
    <property type="taxonomic scope" value="Bacteria"/>
</dbReference>